<dbReference type="Pfam" id="PF06527">
    <property type="entry name" value="TniQ"/>
    <property type="match status" value="1"/>
</dbReference>
<feature type="compositionally biased region" description="Polar residues" evidence="1">
    <location>
        <begin position="426"/>
        <end position="435"/>
    </location>
</feature>
<keyword evidence="4" id="KW-1185">Reference proteome</keyword>
<evidence type="ECO:0000313" key="3">
    <source>
        <dbReference type="EMBL" id="AOV04443.1"/>
    </source>
</evidence>
<organism evidence="3 4">
    <name type="scientific">Delftia tsuruhatensis</name>
    <dbReference type="NCBI Taxonomy" id="180282"/>
    <lineage>
        <taxon>Bacteria</taxon>
        <taxon>Pseudomonadati</taxon>
        <taxon>Pseudomonadota</taxon>
        <taxon>Betaproteobacteria</taxon>
        <taxon>Burkholderiales</taxon>
        <taxon>Comamonadaceae</taxon>
        <taxon>Delftia</taxon>
    </lineage>
</organism>
<gene>
    <name evidence="3" type="ORF">BI380_25490</name>
</gene>
<feature type="domain" description="TniQ" evidence="2">
    <location>
        <begin position="4"/>
        <end position="137"/>
    </location>
</feature>
<name>A0ABM6EAW6_9BURK</name>
<proteinExistence type="predicted"/>
<feature type="region of interest" description="Disordered" evidence="1">
    <location>
        <begin position="416"/>
        <end position="435"/>
    </location>
</feature>
<evidence type="ECO:0000256" key="1">
    <source>
        <dbReference type="SAM" id="MobiDB-lite"/>
    </source>
</evidence>
<dbReference type="InterPro" id="IPR009492">
    <property type="entry name" value="TniQ"/>
</dbReference>
<dbReference type="Proteomes" id="UP000095607">
    <property type="component" value="Chromosome"/>
</dbReference>
<protein>
    <recommendedName>
        <fullName evidence="2">TniQ domain-containing protein</fullName>
    </recommendedName>
</protein>
<evidence type="ECO:0000259" key="2">
    <source>
        <dbReference type="Pfam" id="PF06527"/>
    </source>
</evidence>
<reference evidence="3 4" key="1">
    <citation type="submission" date="2016-09" db="EMBL/GenBank/DDBJ databases">
        <title>Complete genome sequence of Deltia acidovorans CM13 isolated from murine proximal colonic tissue.</title>
        <authorList>
            <person name="Saffarian A."/>
        </authorList>
    </citation>
    <scope>NUCLEOTIDE SEQUENCE [LARGE SCALE GENOMIC DNA]</scope>
    <source>
        <strain evidence="3 4">CM13</strain>
    </source>
</reference>
<accession>A0ABM6EAW6</accession>
<dbReference type="EMBL" id="CP017420">
    <property type="protein sequence ID" value="AOV04443.1"/>
    <property type="molecule type" value="Genomic_DNA"/>
</dbReference>
<sequence>MDRGYLGRIMRINGYRSPKDMVEAMAGHFGKEGKTRREVTTHELLSRMAGMTTEHFAQRHTTMPLRRGITSYLPTLVHGAAERTSLLYVSGTLRKYPAAFFCEECVRADMYFHGTSYWRRDLQTPGQLWCPKHEEPLSFAAGADPFLTSPAEYGGKLGKIPLDWVTPAIRNVQVERFLDLATALYDRTSPLDVALITPLLRDMGSAQGFKANACSKKGALISDRIKELFPEQWLSTVFHEVVKKSPGTYLHQVDGTLYLRKSASSVIAYLLVLSMLFESADQAVCALAEASNGKVLPLWRSRFEKPNIPDAHELFDQYVAAKGGHSVVAQLLGLPLHTVRKALCDLGLPNLPEWDETSDVGAVIALKAYYLDKLSYTSCLETSGMTETRFDALMRRCGPKMAIALERMSPKISIRPRARQAKGQLPSIQNEAAIN</sequence>
<evidence type="ECO:0000313" key="4">
    <source>
        <dbReference type="Proteomes" id="UP000095607"/>
    </source>
</evidence>